<evidence type="ECO:0000259" key="2">
    <source>
        <dbReference type="Pfam" id="PF25309"/>
    </source>
</evidence>
<dbReference type="Gene3D" id="3.90.1720.10">
    <property type="entry name" value="endopeptidase domain like (from Nostoc punctiforme)"/>
    <property type="match status" value="1"/>
</dbReference>
<evidence type="ECO:0000313" key="3">
    <source>
        <dbReference type="EMBL" id="MDE1202637.1"/>
    </source>
</evidence>
<dbReference type="SUPFAM" id="SSF54001">
    <property type="entry name" value="Cysteine proteinases"/>
    <property type="match status" value="1"/>
</dbReference>
<dbReference type="InterPro" id="IPR057370">
    <property type="entry name" value="ELLD"/>
</dbReference>
<feature type="domain" description="Endolysin-like" evidence="2">
    <location>
        <begin position="198"/>
        <end position="272"/>
    </location>
</feature>
<dbReference type="Pfam" id="PF18013">
    <property type="entry name" value="Phage_lysozyme2"/>
    <property type="match status" value="1"/>
</dbReference>
<feature type="domain" description="Endolysin-like" evidence="2">
    <location>
        <begin position="274"/>
        <end position="314"/>
    </location>
</feature>
<dbReference type="EMBL" id="JAPZEG010000002">
    <property type="protein sequence ID" value="MDE1202637.1"/>
    <property type="molecule type" value="Genomic_DNA"/>
</dbReference>
<dbReference type="RefSeq" id="WP_101884785.1">
    <property type="nucleotide sequence ID" value="NZ_JANFXP010000002.1"/>
</dbReference>
<dbReference type="Proteomes" id="UP001149331">
    <property type="component" value="Unassembled WGS sequence"/>
</dbReference>
<name>A0A2N5NUR6_MEDGN</name>
<dbReference type="InterPro" id="IPR038765">
    <property type="entry name" value="Papain-like_cys_pep_sf"/>
</dbReference>
<proteinExistence type="predicted"/>
<dbReference type="Pfam" id="PF25309">
    <property type="entry name" value="ELLD"/>
    <property type="match status" value="2"/>
</dbReference>
<feature type="domain" description="Phage tail lysozyme" evidence="1">
    <location>
        <begin position="18"/>
        <end position="161"/>
    </location>
</feature>
<accession>A0A2N5NUR6</accession>
<dbReference type="Gene3D" id="1.10.530.10">
    <property type="match status" value="1"/>
</dbReference>
<evidence type="ECO:0000259" key="1">
    <source>
        <dbReference type="Pfam" id="PF18013"/>
    </source>
</evidence>
<reference evidence="3" key="1">
    <citation type="submission" date="2022-12" db="EMBL/GenBank/DDBJ databases">
        <title>Genome of R. gnavus strain RSHDN_120.</title>
        <authorList>
            <person name="Abdugheni R."/>
        </authorList>
    </citation>
    <scope>NUCLEOTIDE SEQUENCE</scope>
    <source>
        <strain evidence="3">RSHDN_120</strain>
    </source>
</reference>
<evidence type="ECO:0000313" key="4">
    <source>
        <dbReference type="Proteomes" id="UP001149331"/>
    </source>
</evidence>
<comment type="caution">
    <text evidence="3">The sequence shown here is derived from an EMBL/GenBank/DDBJ whole genome shotgun (WGS) entry which is preliminary data.</text>
</comment>
<dbReference type="AlphaFoldDB" id="A0A2N5NUR6"/>
<sequence length="332" mass="36388">MSWTIGNFYLTTEQMQGNAREVLSFFEQKGWSLNAIAGICGNMQSESNINPGIWQSLQEGNYSGGFGLVQWTPATNYTNWAGANGYGITDPNGQLTWIDSVTVSFGQWIATAAYPLSFDQFKVSGESPEYLASAFLKNFERAGVEVEAERRQQARYWYNYLSQYAGGSEKIEAAVNWAIQIANDNSHGYDQANRWGPDYDCSSLLIQAWENAGVPVKSNGATYTGNMREIFLNCGFTDVTGQINLATGSGVQRGDILLNIVNHTAMGIGNGQVVQASQNEFGGTTGGQTGDQTGEEIWTTGYYNYPWDCVLRYKSGGGVLPGDVYLVRWIPG</sequence>
<dbReference type="InterPro" id="IPR041219">
    <property type="entry name" value="Phage_lysozyme2"/>
</dbReference>
<protein>
    <submittedName>
        <fullName evidence="3">Phage tail tip lysozyme</fullName>
    </submittedName>
</protein>
<organism evidence="3 4">
    <name type="scientific">Mediterraneibacter gnavus</name>
    <name type="common">Ruminococcus gnavus</name>
    <dbReference type="NCBI Taxonomy" id="33038"/>
    <lineage>
        <taxon>Bacteria</taxon>
        <taxon>Bacillati</taxon>
        <taxon>Bacillota</taxon>
        <taxon>Clostridia</taxon>
        <taxon>Lachnospirales</taxon>
        <taxon>Lachnospiraceae</taxon>
        <taxon>Mediterraneibacter</taxon>
    </lineage>
</organism>
<gene>
    <name evidence="3" type="ORF">O4N78_03435</name>
</gene>